<dbReference type="PROSITE" id="PS51257">
    <property type="entry name" value="PROKAR_LIPOPROTEIN"/>
    <property type="match status" value="1"/>
</dbReference>
<sequence length="161" mass="17570">MRLWMAIVGLSLCGVTGCGMQPVEWNDPQDGCTVRFPGKPNVEPTTVAGQPARELWLKPRGGSIRLLAVPVIAEAAAERLIAETLAQPLQQQGFTIDEQARLPQGTDVIQRVIGTMPERNLAARIQAVRSGTGLWILTAIGNPEWMQSPDVVTCFDSLKRR</sequence>
<proteinExistence type="predicted"/>
<dbReference type="EMBL" id="LR586016">
    <property type="protein sequence ID" value="VIP01389.1"/>
    <property type="molecule type" value="Genomic_DNA"/>
</dbReference>
<accession>A0A6C2YJH4</accession>
<dbReference type="KEGG" id="tim:GMBLW1_25710"/>
<dbReference type="EMBL" id="LR593887">
    <property type="protein sequence ID" value="VTR98260.1"/>
    <property type="molecule type" value="Genomic_DNA"/>
</dbReference>
<evidence type="ECO:0000313" key="1">
    <source>
        <dbReference type="EMBL" id="VIP01389.1"/>
    </source>
</evidence>
<reference evidence="1" key="1">
    <citation type="submission" date="2019-04" db="EMBL/GenBank/DDBJ databases">
        <authorList>
            <consortium name="Science for Life Laboratories"/>
        </authorList>
    </citation>
    <scope>NUCLEOTIDE SEQUENCE</scope>
    <source>
        <strain evidence="1">MBLW1</strain>
    </source>
</reference>
<protein>
    <recommendedName>
        <fullName evidence="3">Lipoprotein</fullName>
    </recommendedName>
</protein>
<gene>
    <name evidence="1" type="ORF">GMBLW1_25710</name>
</gene>
<dbReference type="RefSeq" id="WP_162656600.1">
    <property type="nucleotide sequence ID" value="NZ_LR593887.1"/>
</dbReference>
<evidence type="ECO:0000313" key="2">
    <source>
        <dbReference type="Proteomes" id="UP000464378"/>
    </source>
</evidence>
<evidence type="ECO:0008006" key="3">
    <source>
        <dbReference type="Google" id="ProtNLM"/>
    </source>
</evidence>
<dbReference type="InParanoid" id="A0A6C2YJH4"/>
<name>A0A6C2YJH4_9BACT</name>
<dbReference type="Proteomes" id="UP000464378">
    <property type="component" value="Chromosome"/>
</dbReference>
<keyword evidence="2" id="KW-1185">Reference proteome</keyword>
<organism evidence="1">
    <name type="scientific">Tuwongella immobilis</name>
    <dbReference type="NCBI Taxonomy" id="692036"/>
    <lineage>
        <taxon>Bacteria</taxon>
        <taxon>Pseudomonadati</taxon>
        <taxon>Planctomycetota</taxon>
        <taxon>Planctomycetia</taxon>
        <taxon>Gemmatales</taxon>
        <taxon>Gemmataceae</taxon>
        <taxon>Tuwongella</taxon>
    </lineage>
</organism>
<dbReference type="AlphaFoldDB" id="A0A6C2YJH4"/>